<accession>A0A6I6C4R9</accession>
<dbReference type="SUPFAM" id="SSF52540">
    <property type="entry name" value="P-loop containing nucleoside triphosphate hydrolases"/>
    <property type="match status" value="2"/>
</dbReference>
<evidence type="ECO:0000313" key="4">
    <source>
        <dbReference type="EMBL" id="QGS51807.1"/>
    </source>
</evidence>
<dbReference type="PROSITE" id="PS00211">
    <property type="entry name" value="ABC_TRANSPORTER_1"/>
    <property type="match status" value="1"/>
</dbReference>
<dbReference type="Pfam" id="PF00005">
    <property type="entry name" value="ABC_tran"/>
    <property type="match status" value="2"/>
</dbReference>
<dbReference type="InterPro" id="IPR017871">
    <property type="entry name" value="ABC_transporter-like_CS"/>
</dbReference>
<dbReference type="SMART" id="SM00382">
    <property type="entry name" value="AAA"/>
    <property type="match status" value="2"/>
</dbReference>
<feature type="domain" description="ABC transporter" evidence="3">
    <location>
        <begin position="263"/>
        <end position="510"/>
    </location>
</feature>
<organism evidence="4 5">
    <name type="scientific">Spiroplasma tabanidicola</name>
    <dbReference type="NCBI Taxonomy" id="324079"/>
    <lineage>
        <taxon>Bacteria</taxon>
        <taxon>Bacillati</taxon>
        <taxon>Mycoplasmatota</taxon>
        <taxon>Mollicutes</taxon>
        <taxon>Entomoplasmatales</taxon>
        <taxon>Spiroplasmataceae</taxon>
        <taxon>Spiroplasma</taxon>
    </lineage>
</organism>
<dbReference type="Proteomes" id="UP000424468">
    <property type="component" value="Chromosome"/>
</dbReference>
<gene>
    <name evidence="4" type="primary">nupA</name>
    <name evidence="4" type="ORF">STABA_v1c04440</name>
</gene>
<dbReference type="PANTHER" id="PTHR43790">
    <property type="entry name" value="CARBOHYDRATE TRANSPORT ATP-BINDING PROTEIN MG119-RELATED"/>
    <property type="match status" value="1"/>
</dbReference>
<keyword evidence="2 4" id="KW-0067">ATP-binding</keyword>
<dbReference type="PANTHER" id="PTHR43790:SF4">
    <property type="entry name" value="GUANOSINE IMPORT ATP-BINDING PROTEIN NUPO"/>
    <property type="match status" value="1"/>
</dbReference>
<feature type="domain" description="ABC transporter" evidence="3">
    <location>
        <begin position="7"/>
        <end position="244"/>
    </location>
</feature>
<dbReference type="RefSeq" id="WP_156006140.1">
    <property type="nucleotide sequence ID" value="NZ_CP046276.1"/>
</dbReference>
<protein>
    <submittedName>
        <fullName evidence="4">General nucleoside transport system ATP-binding protein</fullName>
    </submittedName>
</protein>
<keyword evidence="5" id="KW-1185">Reference proteome</keyword>
<dbReference type="InterPro" id="IPR003593">
    <property type="entry name" value="AAA+_ATPase"/>
</dbReference>
<keyword evidence="1" id="KW-0547">Nucleotide-binding</keyword>
<dbReference type="PROSITE" id="PS50893">
    <property type="entry name" value="ABC_TRANSPORTER_2"/>
    <property type="match status" value="2"/>
</dbReference>
<dbReference type="CDD" id="cd03215">
    <property type="entry name" value="ABC_Carb_Monos_II"/>
    <property type="match status" value="1"/>
</dbReference>
<dbReference type="AlphaFoldDB" id="A0A6I6C4R9"/>
<sequence length="511" mass="57289">MSIEYAVEMQNISMIFNNNIIANKNVNLNIKKGEIHALIGENGAGKSTLMSILFGIYEPTKGIIKINGNVQIISNPIVANNLKIGMVHQNFQMVDIFKLWENIAVGSEIKKFKVFNNKKAILKKIETIMKENDLEVNLNLLAKNATVGEQQRAEILKLLYREAEILIFDEPTAVLTPNEIDGFLKVLINLKNNGKSIILISHKMDEIEKVADRATVLRRGKVIGTYNLNETSVDELSFAMVGRQLKKIINNHKDIDNKKILEIENLNVQKNNNKKVIGLKKLNLQIKAGEILGISGVQGNGQEELANIIAGMQKPKSGKVLINQIDITKKSIYERYHKYKMSHIPLDRQKHGLVLDFNVIENTVLQDVGIKPFASKLGILNFDEIKKFGQTIVEKYDVRNASNGYAIVRSLSGGNQQKIIIGRELTRESDFILIYQPTRGLDIGSIEFIHSQILEAKKLKKAILLISYELNEILALSDRVVILSSGEAIGELTGDKISYENIGKLMIGNKK</sequence>
<dbReference type="CDD" id="cd03216">
    <property type="entry name" value="ABC_Carb_Monos_I"/>
    <property type="match status" value="1"/>
</dbReference>
<dbReference type="KEGG" id="stab:STABA_v1c04440"/>
<evidence type="ECO:0000313" key="5">
    <source>
        <dbReference type="Proteomes" id="UP000424468"/>
    </source>
</evidence>
<evidence type="ECO:0000256" key="2">
    <source>
        <dbReference type="ARBA" id="ARBA00022840"/>
    </source>
</evidence>
<dbReference type="EMBL" id="CP046276">
    <property type="protein sequence ID" value="QGS51807.1"/>
    <property type="molecule type" value="Genomic_DNA"/>
</dbReference>
<evidence type="ECO:0000259" key="3">
    <source>
        <dbReference type="PROSITE" id="PS50893"/>
    </source>
</evidence>
<dbReference type="GO" id="GO:0016887">
    <property type="term" value="F:ATP hydrolysis activity"/>
    <property type="evidence" value="ECO:0007669"/>
    <property type="project" value="InterPro"/>
</dbReference>
<evidence type="ECO:0000256" key="1">
    <source>
        <dbReference type="ARBA" id="ARBA00022741"/>
    </source>
</evidence>
<dbReference type="InterPro" id="IPR050107">
    <property type="entry name" value="ABC_carbohydrate_import_ATPase"/>
</dbReference>
<dbReference type="GO" id="GO:0005524">
    <property type="term" value="F:ATP binding"/>
    <property type="evidence" value="ECO:0007669"/>
    <property type="project" value="UniProtKB-KW"/>
</dbReference>
<dbReference type="InterPro" id="IPR003439">
    <property type="entry name" value="ABC_transporter-like_ATP-bd"/>
</dbReference>
<reference evidence="4 5" key="1">
    <citation type="submission" date="2019-11" db="EMBL/GenBank/DDBJ databases">
        <title>Complete genome sequence of Spiroplasma tabanidicola TAUS-1 (DSM 22603).</title>
        <authorList>
            <person name="Huang C.-T."/>
            <person name="Lin Y.-C."/>
            <person name="Kuo C.-H."/>
        </authorList>
    </citation>
    <scope>NUCLEOTIDE SEQUENCE [LARGE SCALE GENOMIC DNA]</scope>
    <source>
        <strain evidence="4 5">TAUS-1</strain>
    </source>
</reference>
<proteinExistence type="predicted"/>
<dbReference type="Gene3D" id="3.40.50.300">
    <property type="entry name" value="P-loop containing nucleotide triphosphate hydrolases"/>
    <property type="match status" value="2"/>
</dbReference>
<name>A0A6I6C4R9_9MOLU</name>
<dbReference type="OrthoDB" id="9771863at2"/>
<dbReference type="InterPro" id="IPR027417">
    <property type="entry name" value="P-loop_NTPase"/>
</dbReference>